<dbReference type="OrthoDB" id="9774769at2"/>
<dbReference type="InterPro" id="IPR022645">
    <property type="entry name" value="SecD/SecF_bac"/>
</dbReference>
<evidence type="ECO:0000256" key="3">
    <source>
        <dbReference type="ARBA" id="ARBA00022475"/>
    </source>
</evidence>
<proteinExistence type="inferred from homology"/>
<evidence type="ECO:0000256" key="8">
    <source>
        <dbReference type="ARBA" id="ARBA00023136"/>
    </source>
</evidence>
<sequence>MRLMRLVRDDTHVGFMKLAKPAVLFSAALALLSVLSLAVIGLNYGIDFRGGAVVMAETPEPRPIAEWRAALGTLEAGDVAVTSISDPAAELTGAARNSVMVRIGADDPNAAASEARALLEDAFPDVTILQTDAVGAKVSGELLQAGALALLLAVLAVLVYIWLRFEWQFAVGAVIALAHDVLITVGVFSITATEFNLSIIAALLTIIGYSLNDTVVIFDRVRENLRKFKTRPLAEVLDLAINETLSRTFMTSGTTLIALIALYVLGGEVIRGFTFGMIFGIVIGTYSSVFVAAAVLLWLGVTREPLDADAAAGVKFSDGGA</sequence>
<feature type="transmembrane region" description="Helical" evidence="12">
    <location>
        <begin position="170"/>
        <end position="191"/>
    </location>
</feature>
<dbReference type="NCBIfam" id="TIGR00916">
    <property type="entry name" value="2A0604s01"/>
    <property type="match status" value="1"/>
</dbReference>
<keyword evidence="4 12" id="KW-0812">Transmembrane</keyword>
<dbReference type="Gene3D" id="1.20.1640.10">
    <property type="entry name" value="Multidrug efflux transporter AcrB transmembrane domain"/>
    <property type="match status" value="1"/>
</dbReference>
<dbReference type="NCBIfam" id="TIGR00966">
    <property type="entry name" value="transloc_SecF"/>
    <property type="match status" value="1"/>
</dbReference>
<feature type="transmembrane region" description="Helical" evidence="12">
    <location>
        <begin position="142"/>
        <end position="163"/>
    </location>
</feature>
<dbReference type="InterPro" id="IPR022646">
    <property type="entry name" value="SecD/SecF_CS"/>
</dbReference>
<evidence type="ECO:0000256" key="7">
    <source>
        <dbReference type="ARBA" id="ARBA00023010"/>
    </source>
</evidence>
<evidence type="ECO:0000256" key="12">
    <source>
        <dbReference type="HAMAP-Rule" id="MF_01464"/>
    </source>
</evidence>
<dbReference type="GO" id="GO:0006605">
    <property type="term" value="P:protein targeting"/>
    <property type="evidence" value="ECO:0007669"/>
    <property type="project" value="UniProtKB-UniRule"/>
</dbReference>
<dbReference type="STRING" id="89524.SAMN05444370_101214"/>
<feature type="transmembrane region" description="Helical" evidence="12">
    <location>
        <begin position="21"/>
        <end position="46"/>
    </location>
</feature>
<evidence type="ECO:0000256" key="6">
    <source>
        <dbReference type="ARBA" id="ARBA00022989"/>
    </source>
</evidence>
<keyword evidence="7 12" id="KW-0811">Translocation</keyword>
<evidence type="ECO:0000256" key="9">
    <source>
        <dbReference type="ARBA" id="ARBA00059018"/>
    </source>
</evidence>
<keyword evidence="3 12" id="KW-1003">Cell membrane</keyword>
<comment type="function">
    <text evidence="9 12">Part of the Sec protein translocase complex. Interacts with the SecYEG preprotein conducting channel. SecDF uses the proton motive force (PMF) to complete protein translocation after the ATP-dependent function of SecA.</text>
</comment>
<dbReference type="FunFam" id="1.20.1640.10:FF:000024">
    <property type="entry name" value="Multifunctional fusion protein"/>
    <property type="match status" value="1"/>
</dbReference>
<keyword evidence="8 12" id="KW-0472">Membrane</keyword>
<dbReference type="Pfam" id="PF07549">
    <property type="entry name" value="Sec_GG"/>
    <property type="match status" value="1"/>
</dbReference>
<dbReference type="AlphaFoldDB" id="A0A1H3VPR7"/>
<organism evidence="14 15">
    <name type="scientific">Rubrimonas cliftonensis</name>
    <dbReference type="NCBI Taxonomy" id="89524"/>
    <lineage>
        <taxon>Bacteria</taxon>
        <taxon>Pseudomonadati</taxon>
        <taxon>Pseudomonadota</taxon>
        <taxon>Alphaproteobacteria</taxon>
        <taxon>Rhodobacterales</taxon>
        <taxon>Paracoccaceae</taxon>
        <taxon>Rubrimonas</taxon>
    </lineage>
</organism>
<feature type="transmembrane region" description="Helical" evidence="12">
    <location>
        <begin position="249"/>
        <end position="266"/>
    </location>
</feature>
<evidence type="ECO:0000256" key="4">
    <source>
        <dbReference type="ARBA" id="ARBA00022692"/>
    </source>
</evidence>
<dbReference type="GO" id="GO:0015450">
    <property type="term" value="F:protein-transporting ATPase activity"/>
    <property type="evidence" value="ECO:0007669"/>
    <property type="project" value="InterPro"/>
</dbReference>
<dbReference type="Pfam" id="PF02355">
    <property type="entry name" value="SecD_SecF_C"/>
    <property type="match status" value="1"/>
</dbReference>
<dbReference type="InterPro" id="IPR022813">
    <property type="entry name" value="SecD/SecF_arch_bac"/>
</dbReference>
<reference evidence="14 15" key="1">
    <citation type="submission" date="2016-10" db="EMBL/GenBank/DDBJ databases">
        <authorList>
            <person name="de Groot N.N."/>
        </authorList>
    </citation>
    <scope>NUCLEOTIDE SEQUENCE [LARGE SCALE GENOMIC DNA]</scope>
    <source>
        <strain evidence="14 15">DSM 15345</strain>
    </source>
</reference>
<feature type="transmembrane region" description="Helical" evidence="12">
    <location>
        <begin position="197"/>
        <end position="218"/>
    </location>
</feature>
<dbReference type="GO" id="GO:0065002">
    <property type="term" value="P:intracellular protein transmembrane transport"/>
    <property type="evidence" value="ECO:0007669"/>
    <property type="project" value="UniProtKB-UniRule"/>
</dbReference>
<feature type="transmembrane region" description="Helical" evidence="12">
    <location>
        <begin position="272"/>
        <end position="299"/>
    </location>
</feature>
<evidence type="ECO:0000259" key="13">
    <source>
        <dbReference type="Pfam" id="PF02355"/>
    </source>
</evidence>
<dbReference type="GO" id="GO:0005886">
    <property type="term" value="C:plasma membrane"/>
    <property type="evidence" value="ECO:0007669"/>
    <property type="project" value="UniProtKB-SubCell"/>
</dbReference>
<keyword evidence="2 12" id="KW-0813">Transport</keyword>
<dbReference type="SUPFAM" id="SSF82866">
    <property type="entry name" value="Multidrug efflux transporter AcrB transmembrane domain"/>
    <property type="match status" value="1"/>
</dbReference>
<evidence type="ECO:0000256" key="11">
    <source>
        <dbReference type="ARBA" id="ARBA00061053"/>
    </source>
</evidence>
<comment type="similarity">
    <text evidence="12">Belongs to the SecD/SecF family. SecF subfamily.</text>
</comment>
<dbReference type="PANTHER" id="PTHR30081:SF8">
    <property type="entry name" value="PROTEIN TRANSLOCASE SUBUNIT SECF"/>
    <property type="match status" value="1"/>
</dbReference>
<keyword evidence="15" id="KW-1185">Reference proteome</keyword>
<gene>
    <name evidence="12" type="primary">secF</name>
    <name evidence="14" type="ORF">SAMN05444370_101214</name>
</gene>
<evidence type="ECO:0000313" key="14">
    <source>
        <dbReference type="EMBL" id="SDZ76108.1"/>
    </source>
</evidence>
<keyword evidence="6 12" id="KW-1133">Transmembrane helix</keyword>
<dbReference type="InterPro" id="IPR055344">
    <property type="entry name" value="SecD_SecF_C_bact"/>
</dbReference>
<evidence type="ECO:0000256" key="1">
    <source>
        <dbReference type="ARBA" id="ARBA00004651"/>
    </source>
</evidence>
<dbReference type="GO" id="GO:0043952">
    <property type="term" value="P:protein transport by the Sec complex"/>
    <property type="evidence" value="ECO:0007669"/>
    <property type="project" value="UniProtKB-UniRule"/>
</dbReference>
<keyword evidence="5 12" id="KW-0653">Protein transport</keyword>
<dbReference type="Proteomes" id="UP000198703">
    <property type="component" value="Unassembled WGS sequence"/>
</dbReference>
<evidence type="ECO:0000256" key="2">
    <source>
        <dbReference type="ARBA" id="ARBA00022448"/>
    </source>
</evidence>
<evidence type="ECO:0000256" key="5">
    <source>
        <dbReference type="ARBA" id="ARBA00022927"/>
    </source>
</evidence>
<accession>A0A1H3VPR7</accession>
<dbReference type="PRINTS" id="PR01755">
    <property type="entry name" value="SECFTRNLCASE"/>
</dbReference>
<name>A0A1H3VPR7_9RHOB</name>
<dbReference type="RefSeq" id="WP_093247622.1">
    <property type="nucleotide sequence ID" value="NZ_FNQM01000001.1"/>
</dbReference>
<feature type="domain" description="Protein export membrane protein SecD/SecF C-terminal" evidence="13">
    <location>
        <begin position="117"/>
        <end position="300"/>
    </location>
</feature>
<dbReference type="EMBL" id="FNQM01000001">
    <property type="protein sequence ID" value="SDZ76108.1"/>
    <property type="molecule type" value="Genomic_DNA"/>
</dbReference>
<dbReference type="InterPro" id="IPR048634">
    <property type="entry name" value="SecD_SecF_C"/>
</dbReference>
<comment type="subcellular location">
    <subcellularLocation>
        <location evidence="1 12">Cell membrane</location>
        <topology evidence="1 12">Multi-pass membrane protein</topology>
    </subcellularLocation>
</comment>
<comment type="subunit">
    <text evidence="12">Forms a complex with SecD. Part of the essential Sec protein translocation apparatus which comprises SecA, SecYEG and auxiliary proteins SecDF-YajC and YidC.</text>
</comment>
<comment type="similarity">
    <text evidence="11">In the N-terminal section; belongs to the SecD/SecF family. SecD subfamily.</text>
</comment>
<dbReference type="InterPro" id="IPR005665">
    <property type="entry name" value="SecF_bac"/>
</dbReference>
<evidence type="ECO:0000313" key="15">
    <source>
        <dbReference type="Proteomes" id="UP000198703"/>
    </source>
</evidence>
<dbReference type="PANTHER" id="PTHR30081">
    <property type="entry name" value="PROTEIN-EXPORT MEMBRANE PROTEIN SEC"/>
    <property type="match status" value="1"/>
</dbReference>
<protein>
    <recommendedName>
        <fullName evidence="12">Protein-export membrane protein SecF</fullName>
    </recommendedName>
</protein>
<evidence type="ECO:0000256" key="10">
    <source>
        <dbReference type="ARBA" id="ARBA00060856"/>
    </source>
</evidence>
<dbReference type="HAMAP" id="MF_01464_B">
    <property type="entry name" value="SecF_B"/>
    <property type="match status" value="1"/>
</dbReference>
<comment type="similarity">
    <text evidence="10">In the C-terminal section; belongs to the SecD/SecF family. SecF subfamily.</text>
</comment>